<dbReference type="GO" id="GO:0015031">
    <property type="term" value="P:protein transport"/>
    <property type="evidence" value="ECO:0007669"/>
    <property type="project" value="UniProtKB-KW"/>
</dbReference>
<evidence type="ECO:0000313" key="12">
    <source>
        <dbReference type="Proteomes" id="UP000282195"/>
    </source>
</evidence>
<sequence>MADAAAAASTKPPSRAARRLRALLSEPKVIFGGGFILILIILAIFAPYIAPKDPLEQDLMSGTLPPAWLNGSDPGFLLGTDDLGRDVLSRAIFGTRVALTVAFVAAGLAALIGTLLGLFAGWYGGWIDKVISRLVDIWMAFPPVLLSILLVAVFGSGVHSVIAAIVIIDWTRFCRVIRSETQAQAQMDYVTAARTIGFSRAKILFSEILPNVAPVLIALVSLEMGIAVIVEAILSFVGLSVSSDTPTWGGMIAEGRQIIYDGWWVLVAPLIALFATVLAFNQLGDGLRRALDPVMRR</sequence>
<evidence type="ECO:0000256" key="6">
    <source>
        <dbReference type="ARBA" id="ARBA00022927"/>
    </source>
</evidence>
<feature type="transmembrane region" description="Helical" evidence="9">
    <location>
        <begin position="29"/>
        <end position="50"/>
    </location>
</feature>
<organism evidence="11 12">
    <name type="scientific">Rhizobium jaguaris</name>
    <dbReference type="NCBI Taxonomy" id="1312183"/>
    <lineage>
        <taxon>Bacteria</taxon>
        <taxon>Pseudomonadati</taxon>
        <taxon>Pseudomonadota</taxon>
        <taxon>Alphaproteobacteria</taxon>
        <taxon>Hyphomicrobiales</taxon>
        <taxon>Rhizobiaceae</taxon>
        <taxon>Rhizobium/Agrobacterium group</taxon>
        <taxon>Rhizobium</taxon>
    </lineage>
</organism>
<evidence type="ECO:0000256" key="3">
    <source>
        <dbReference type="ARBA" id="ARBA00022475"/>
    </source>
</evidence>
<keyword evidence="7 9" id="KW-1133">Transmembrane helix</keyword>
<evidence type="ECO:0000313" key="11">
    <source>
        <dbReference type="EMBL" id="AYG60229.1"/>
    </source>
</evidence>
<keyword evidence="8 9" id="KW-0472">Membrane</keyword>
<dbReference type="InterPro" id="IPR000515">
    <property type="entry name" value="MetI-like"/>
</dbReference>
<dbReference type="Gene3D" id="1.10.3720.10">
    <property type="entry name" value="MetI-like"/>
    <property type="match status" value="1"/>
</dbReference>
<keyword evidence="6" id="KW-0653">Protein transport</keyword>
<dbReference type="Proteomes" id="UP000282195">
    <property type="component" value="Chromosome"/>
</dbReference>
<feature type="transmembrane region" description="Helical" evidence="9">
    <location>
        <begin position="144"/>
        <end position="168"/>
    </location>
</feature>
<dbReference type="InterPro" id="IPR035906">
    <property type="entry name" value="MetI-like_sf"/>
</dbReference>
<reference evidence="11 12" key="1">
    <citation type="submission" date="2018-10" db="EMBL/GenBank/DDBJ databases">
        <title>Rhizobium etli, R. leguminosarum and a new Rhizobium genospecies from Phaseolus dumosus.</title>
        <authorList>
            <person name="Ramirez-Puebla S.T."/>
            <person name="Rogel-Hernandez M.A."/>
            <person name="Guerrero G."/>
            <person name="Ormeno-Orrillo E."/>
            <person name="Martinez-Romero J.C."/>
            <person name="Negrete-Yankelevich S."/>
            <person name="Martinez-Romero E."/>
        </authorList>
    </citation>
    <scope>NUCLEOTIDE SEQUENCE [LARGE SCALE GENOMIC DNA]</scope>
    <source>
        <strain evidence="11 12">CCGE525</strain>
    </source>
</reference>
<evidence type="ECO:0000259" key="10">
    <source>
        <dbReference type="PROSITE" id="PS50928"/>
    </source>
</evidence>
<evidence type="ECO:0000256" key="9">
    <source>
        <dbReference type="RuleBase" id="RU363032"/>
    </source>
</evidence>
<dbReference type="CDD" id="cd06261">
    <property type="entry name" value="TM_PBP2"/>
    <property type="match status" value="1"/>
</dbReference>
<proteinExistence type="inferred from homology"/>
<dbReference type="RefSeq" id="WP_120705219.1">
    <property type="nucleotide sequence ID" value="NZ_CP032694.1"/>
</dbReference>
<comment type="subcellular location">
    <subcellularLocation>
        <location evidence="1 9">Cell membrane</location>
        <topology evidence="1 9">Multi-pass membrane protein</topology>
    </subcellularLocation>
</comment>
<accession>A0A387FNZ9</accession>
<dbReference type="GO" id="GO:0055085">
    <property type="term" value="P:transmembrane transport"/>
    <property type="evidence" value="ECO:0007669"/>
    <property type="project" value="InterPro"/>
</dbReference>
<feature type="transmembrane region" description="Helical" evidence="9">
    <location>
        <begin position="258"/>
        <end position="280"/>
    </location>
</feature>
<dbReference type="PANTHER" id="PTHR43386:SF1">
    <property type="entry name" value="D,D-DIPEPTIDE TRANSPORT SYSTEM PERMEASE PROTEIN DDPC-RELATED"/>
    <property type="match status" value="1"/>
</dbReference>
<dbReference type="AlphaFoldDB" id="A0A387FNZ9"/>
<keyword evidence="12" id="KW-1185">Reference proteome</keyword>
<dbReference type="Pfam" id="PF00528">
    <property type="entry name" value="BPD_transp_1"/>
    <property type="match status" value="1"/>
</dbReference>
<comment type="similarity">
    <text evidence="9">Belongs to the binding-protein-dependent transport system permease family.</text>
</comment>
<evidence type="ECO:0000256" key="8">
    <source>
        <dbReference type="ARBA" id="ARBA00023136"/>
    </source>
</evidence>
<dbReference type="PANTHER" id="PTHR43386">
    <property type="entry name" value="OLIGOPEPTIDE TRANSPORT SYSTEM PERMEASE PROTEIN APPC"/>
    <property type="match status" value="1"/>
</dbReference>
<protein>
    <submittedName>
        <fullName evidence="11">ABC transporter permease</fullName>
    </submittedName>
</protein>
<dbReference type="Pfam" id="PF12911">
    <property type="entry name" value="OppC_N"/>
    <property type="match status" value="1"/>
</dbReference>
<dbReference type="GO" id="GO:0005886">
    <property type="term" value="C:plasma membrane"/>
    <property type="evidence" value="ECO:0007669"/>
    <property type="project" value="UniProtKB-SubCell"/>
</dbReference>
<dbReference type="InterPro" id="IPR050366">
    <property type="entry name" value="BP-dependent_transpt_permease"/>
</dbReference>
<feature type="transmembrane region" description="Helical" evidence="9">
    <location>
        <begin position="212"/>
        <end position="238"/>
    </location>
</feature>
<evidence type="ECO:0000256" key="2">
    <source>
        <dbReference type="ARBA" id="ARBA00022448"/>
    </source>
</evidence>
<keyword evidence="4 9" id="KW-0812">Transmembrane</keyword>
<dbReference type="SUPFAM" id="SSF161098">
    <property type="entry name" value="MetI-like"/>
    <property type="match status" value="1"/>
</dbReference>
<dbReference type="OrthoDB" id="9766870at2"/>
<keyword evidence="5" id="KW-0571">Peptide transport</keyword>
<dbReference type="KEGG" id="rjg:CCGE525_16455"/>
<evidence type="ECO:0000256" key="5">
    <source>
        <dbReference type="ARBA" id="ARBA00022856"/>
    </source>
</evidence>
<feature type="transmembrane region" description="Helical" evidence="9">
    <location>
        <begin position="97"/>
        <end position="124"/>
    </location>
</feature>
<keyword evidence="2 9" id="KW-0813">Transport</keyword>
<evidence type="ECO:0000256" key="7">
    <source>
        <dbReference type="ARBA" id="ARBA00022989"/>
    </source>
</evidence>
<name>A0A387FNZ9_9HYPH</name>
<dbReference type="EMBL" id="CP032694">
    <property type="protein sequence ID" value="AYG60229.1"/>
    <property type="molecule type" value="Genomic_DNA"/>
</dbReference>
<dbReference type="PROSITE" id="PS50928">
    <property type="entry name" value="ABC_TM1"/>
    <property type="match status" value="1"/>
</dbReference>
<dbReference type="GO" id="GO:0015833">
    <property type="term" value="P:peptide transport"/>
    <property type="evidence" value="ECO:0007669"/>
    <property type="project" value="UniProtKB-KW"/>
</dbReference>
<keyword evidence="3" id="KW-1003">Cell membrane</keyword>
<evidence type="ECO:0000256" key="4">
    <source>
        <dbReference type="ARBA" id="ARBA00022692"/>
    </source>
</evidence>
<gene>
    <name evidence="11" type="ORF">CCGE525_16455</name>
</gene>
<evidence type="ECO:0000256" key="1">
    <source>
        <dbReference type="ARBA" id="ARBA00004651"/>
    </source>
</evidence>
<dbReference type="InterPro" id="IPR025966">
    <property type="entry name" value="OppC_N"/>
</dbReference>
<feature type="domain" description="ABC transmembrane type-1" evidence="10">
    <location>
        <begin position="95"/>
        <end position="284"/>
    </location>
</feature>